<proteinExistence type="predicted"/>
<dbReference type="RefSeq" id="WP_306986867.1">
    <property type="nucleotide sequence ID" value="NZ_JAUSZV010000005.1"/>
</dbReference>
<protein>
    <submittedName>
        <fullName evidence="1">Uncharacterized protein</fullName>
    </submittedName>
</protein>
<sequence>MNAPQANRVTVITQSRRIEGIAETTRRARLSEVLIRRSPEGTILVMRHVPRLATNLAAAAALALTAPATAHATAIGSTPVHTFEYSVGGVTMKVRERSGLGFVILGVQSVCWMRSKMSTSVSCCQAGSSTQSATHPSFRSLNC</sequence>
<evidence type="ECO:0000313" key="1">
    <source>
        <dbReference type="EMBL" id="MDQ0911115.1"/>
    </source>
</evidence>
<dbReference type="EMBL" id="JAUSZV010000005">
    <property type="protein sequence ID" value="MDQ0911115.1"/>
    <property type="molecule type" value="Genomic_DNA"/>
</dbReference>
<reference evidence="1" key="1">
    <citation type="submission" date="2023-07" db="EMBL/GenBank/DDBJ databases">
        <title>Comparative genomics of wheat-associated soil bacteria to identify genetic determinants of phenazine resistance.</title>
        <authorList>
            <person name="Mouncey N."/>
        </authorList>
    </citation>
    <scope>NUCLEOTIDE SEQUENCE</scope>
    <source>
        <strain evidence="1">V4I22</strain>
    </source>
</reference>
<accession>A0AAW8FP67</accession>
<evidence type="ECO:0000313" key="2">
    <source>
        <dbReference type="Proteomes" id="UP001234216"/>
    </source>
</evidence>
<gene>
    <name evidence="1" type="ORF">QFZ22_007100</name>
</gene>
<organism evidence="1 2">
    <name type="scientific">Streptomyces canus</name>
    <dbReference type="NCBI Taxonomy" id="58343"/>
    <lineage>
        <taxon>Bacteria</taxon>
        <taxon>Bacillati</taxon>
        <taxon>Actinomycetota</taxon>
        <taxon>Actinomycetes</taxon>
        <taxon>Kitasatosporales</taxon>
        <taxon>Streptomycetaceae</taxon>
        <taxon>Streptomyces</taxon>
        <taxon>Streptomyces aurantiacus group</taxon>
    </lineage>
</organism>
<comment type="caution">
    <text evidence="1">The sequence shown here is derived from an EMBL/GenBank/DDBJ whole genome shotgun (WGS) entry which is preliminary data.</text>
</comment>
<dbReference type="AlphaFoldDB" id="A0AAW8FP67"/>
<dbReference type="Proteomes" id="UP001234216">
    <property type="component" value="Unassembled WGS sequence"/>
</dbReference>
<name>A0AAW8FP67_9ACTN</name>